<dbReference type="Proteomes" id="UP001321125">
    <property type="component" value="Unassembled WGS sequence"/>
</dbReference>
<dbReference type="PROSITE" id="PS00387">
    <property type="entry name" value="PPASE"/>
    <property type="match status" value="1"/>
</dbReference>
<dbReference type="EMBL" id="JAKNQU010000002">
    <property type="protein sequence ID" value="MCZ0926437.1"/>
    <property type="molecule type" value="Genomic_DNA"/>
</dbReference>
<sequence>MTASSPPVLWNEQSGVPLGISLDQLLYRIRRSDAEDGLIFDSVTLDDILEDADAVFELDALVSTGSMLSRKIATIERIMNATGKSVSVTASQVSSPFKRQGVVNVAAIFELSDGQTVTIMFHNPDAGTAKALKPSDELISWKWLLNKKDITIVVAPERGSDVPIRQVARRIMNLAEKNSKTFARMNQKRAERLEYIDGLKGEIGELETELDSLTKQIEIAKIESEDEALNAPKPMTTKEGLDLLDELRPWLSRQQYRAMADVVRNGEESAAYIDRAKVLASIIDGMAETYEQDGKGDEATAYLHYFRGGGDWYITEKDAKGNGTEQAFGLSNAGTGDAELGYIGVDELTGAGVELDLYFDPKPLNQVAPSSVETPPEPEQPLPGEALIGVNEDGELAPEGAENIVKTAKGTEVQTGFTVVEADELIASHGINGDPNPGYPEELQPRDRGREASIAWVQKTAQQLDPDSLGRTRRADTGAPIVGPDRIVESGNGRTMAIQEAYRSGGADEYREWLEEEAHHYNLDTGRIKAMKAPVLVRVRTSQIDRREFAVEANQDDKLSMTGTEKARADADRLDEALISKLADDGNLLSAANRDFISGFMQSLGDTEAAQYMTTDGNPTGALIARVQAAIFSKAYNDDRLLELTADASKPEVANVISALNVSAPEFIRAQAADQAGTDALTSQIVDSVETSLNDQAVQAIIEATNLVRQAKADGSSVEEAISQLGLFGDIPPATAAMAMFINQNNRSGKRLGVAFRAMAEFVRKEAERGQTVDMFGEGQKATLEQIIAAANQELDKEYGEGSYAIESLDMFGASSEPTAPTEEELEQARQATDTDPTDAEKESGEYAQGDVSLMGLDIAIENPKGSERSSTTQEGEQWSVAIAHDYGYIKGTKGADGDEVDVFIGPDLESERVFVINQVDKDGEFDEHKVMLGFDSKEAAEQGYLSNYPAGWNMGSIQEMTVDELNAWLPTASAGVPATIEGDPEPAAGGEEAAGEGEPSEQDDPLQAARSIIESDEFISTTRDFTHSLGTIKGIDAGTMPGMERSLFVSSITNKIKTRAKRDPVLGGVLLAWLNEQMKKPWDKPAVSSRNSVWKAVDDWERYSPLFDKRSPEGPEAIGIDAEAAVSAATNDTPEAPESQEETMRRQDREFLQSIIDGTVPDIHSPDLADQILAIMERQAGDAETEEMIEQAGAAYERAMLSATEEL</sequence>
<feature type="region of interest" description="Disordered" evidence="2">
    <location>
        <begin position="814"/>
        <end position="847"/>
    </location>
</feature>
<organism evidence="6 7">
    <name type="scientific">Vreelandella janggokensis</name>
    <dbReference type="NCBI Taxonomy" id="370767"/>
    <lineage>
        <taxon>Bacteria</taxon>
        <taxon>Pseudomonadati</taxon>
        <taxon>Pseudomonadota</taxon>
        <taxon>Gammaproteobacteria</taxon>
        <taxon>Oceanospirillales</taxon>
        <taxon>Halomonadaceae</taxon>
        <taxon>Vreelandella</taxon>
    </lineage>
</organism>
<keyword evidence="1" id="KW-0175">Coiled coil</keyword>
<dbReference type="Pfam" id="PF18823">
    <property type="entry name" value="InPase"/>
    <property type="match status" value="1"/>
</dbReference>
<evidence type="ECO:0000256" key="1">
    <source>
        <dbReference type="SAM" id="Coils"/>
    </source>
</evidence>
<dbReference type="InterPro" id="IPR041398">
    <property type="entry name" value="DdrB_dom"/>
</dbReference>
<evidence type="ECO:0000313" key="6">
    <source>
        <dbReference type="EMBL" id="MCZ0926437.1"/>
    </source>
</evidence>
<feature type="compositionally biased region" description="Acidic residues" evidence="2">
    <location>
        <begin position="994"/>
        <end position="1005"/>
    </location>
</feature>
<feature type="region of interest" description="Disordered" evidence="2">
    <location>
        <begin position="976"/>
        <end position="1008"/>
    </location>
</feature>
<reference evidence="6 7" key="1">
    <citation type="submission" date="2022-02" db="EMBL/GenBank/DDBJ databases">
        <title>Study of halophilic communities from a Mexican lake.</title>
        <authorList>
            <person name="Hernandez-Soto L.M."/>
            <person name="Martinez-Abarca F."/>
            <person name="Ramirez-Saad H.C."/>
            <person name="Aguirre-Garrido J.F."/>
        </authorList>
    </citation>
    <scope>NUCLEOTIDE SEQUENCE [LARGE SCALE GENOMIC DNA]</scope>
    <source>
        <strain evidence="6 7">Hjan13</strain>
    </source>
</reference>
<evidence type="ECO:0000256" key="2">
    <source>
        <dbReference type="SAM" id="MobiDB-lite"/>
    </source>
</evidence>
<dbReference type="Pfam" id="PF18788">
    <property type="entry name" value="DarA_N"/>
    <property type="match status" value="1"/>
</dbReference>
<feature type="domain" description="Defence against restriction A N-terminal" evidence="4">
    <location>
        <begin position="57"/>
        <end position="179"/>
    </location>
</feature>
<feature type="region of interest" description="Disordered" evidence="2">
    <location>
        <begin position="1128"/>
        <end position="1147"/>
    </location>
</feature>
<protein>
    <recommendedName>
        <fullName evidence="8">Inorganic diphosphatase</fullName>
    </recommendedName>
</protein>
<keyword evidence="7" id="KW-1185">Reference proteome</keyword>
<gene>
    <name evidence="6" type="ORF">L0635_04990</name>
</gene>
<evidence type="ECO:0000259" key="5">
    <source>
        <dbReference type="Pfam" id="PF18823"/>
    </source>
</evidence>
<evidence type="ECO:0000313" key="7">
    <source>
        <dbReference type="Proteomes" id="UP001321125"/>
    </source>
</evidence>
<feature type="domain" description="Inorganic pyrophosphatase" evidence="5">
    <location>
        <begin position="840"/>
        <end position="970"/>
    </location>
</feature>
<evidence type="ECO:0000259" key="3">
    <source>
        <dbReference type="Pfam" id="PF18763"/>
    </source>
</evidence>
<feature type="coiled-coil region" evidence="1">
    <location>
        <begin position="196"/>
        <end position="223"/>
    </location>
</feature>
<evidence type="ECO:0008006" key="8">
    <source>
        <dbReference type="Google" id="ProtNLM"/>
    </source>
</evidence>
<dbReference type="InterPro" id="IPR041595">
    <property type="entry name" value="Inorganic_Pase"/>
</dbReference>
<evidence type="ECO:0000259" key="4">
    <source>
        <dbReference type="Pfam" id="PF18788"/>
    </source>
</evidence>
<dbReference type="Pfam" id="PF18763">
    <property type="entry name" value="ddrB-ParB"/>
    <property type="match status" value="1"/>
</dbReference>
<name>A0ABT4ITW4_9GAMM</name>
<dbReference type="RefSeq" id="WP_268901268.1">
    <property type="nucleotide sequence ID" value="NZ_JAKNQT010000001.1"/>
</dbReference>
<dbReference type="InterPro" id="IPR041140">
    <property type="entry name" value="DarA_N"/>
</dbReference>
<accession>A0ABT4ITW4</accession>
<comment type="caution">
    <text evidence="6">The sequence shown here is derived from an EMBL/GenBank/DDBJ whole genome shotgun (WGS) entry which is preliminary data.</text>
</comment>
<proteinExistence type="predicted"/>
<feature type="domain" description="DdrB-like" evidence="3">
    <location>
        <begin position="409"/>
        <end position="540"/>
    </location>
</feature>